<evidence type="ECO:0000313" key="1">
    <source>
        <dbReference type="EMBL" id="GBU04056.1"/>
    </source>
</evidence>
<accession>A0A4R3JSY8</accession>
<dbReference type="RefSeq" id="WP_116441135.1">
    <property type="nucleotide sequence ID" value="NZ_BHEO01000002.1"/>
</dbReference>
<dbReference type="Proteomes" id="UP000702954">
    <property type="component" value="Unassembled WGS sequence"/>
</dbReference>
<reference evidence="1 4" key="1">
    <citation type="journal article" date="2018" name="Int. J. Syst. Evol. Microbiol.">
        <title>Draft Genome Sequence of Faecalimonas umbilicata JCM 30896T, an Acetate-Producing Bacterium Isolated from Human Feces.</title>
        <authorList>
            <person name="Sakamoto M."/>
            <person name="Ikeyama N."/>
            <person name="Yuki M."/>
            <person name="Ohkuma M."/>
        </authorList>
    </citation>
    <scope>NUCLEOTIDE SEQUENCE [LARGE SCALE GENOMIC DNA]</scope>
    <source>
        <strain evidence="1 4">EGH7</strain>
    </source>
</reference>
<evidence type="ECO:0000313" key="3">
    <source>
        <dbReference type="Proteomes" id="UP000294613"/>
    </source>
</evidence>
<dbReference type="EMBL" id="BHEO01000002">
    <property type="protein sequence ID" value="GBU04056.1"/>
    <property type="molecule type" value="Genomic_DNA"/>
</dbReference>
<gene>
    <name evidence="2" type="ORF">EDD74_101174</name>
    <name evidence="1" type="ORF">FAEUMB_05970</name>
</gene>
<reference evidence="2 3" key="2">
    <citation type="submission" date="2019-03" db="EMBL/GenBank/DDBJ databases">
        <title>Genomic Encyclopedia of Type Strains, Phase IV (KMG-IV): sequencing the most valuable type-strain genomes for metagenomic binning, comparative biology and taxonomic classification.</title>
        <authorList>
            <person name="Goeker M."/>
        </authorList>
    </citation>
    <scope>NUCLEOTIDE SEQUENCE [LARGE SCALE GENOMIC DNA]</scope>
    <source>
        <strain evidence="2 3">DSM 103426</strain>
    </source>
</reference>
<evidence type="ECO:0008006" key="5">
    <source>
        <dbReference type="Google" id="ProtNLM"/>
    </source>
</evidence>
<protein>
    <recommendedName>
        <fullName evidence="5">Transglutaminase superfamily protein</fullName>
    </recommendedName>
</protein>
<keyword evidence="4" id="KW-1185">Reference proteome</keyword>
<proteinExistence type="predicted"/>
<name>A0A4R3JSY8_9FIRM</name>
<dbReference type="AlphaFoldDB" id="A0A4R3JSY8"/>
<dbReference type="Proteomes" id="UP000294613">
    <property type="component" value="Unassembled WGS sequence"/>
</dbReference>
<sequence length="346" mass="39539">MEYIRRHKRIVLIGLIVLAVFTVIFGFQRKSVMEQSVEDELKDEPREETVKSAEFYLDQLTKKEMEVYLFLKDQIEQFQGGILTLPKAVNGKEYERITVALEYEGYNYFYGFVDIPMNEDNVYLLNDEKDFSKITEDEITKVVLFLSCASGIETPGEIADDGTLKNAEEIQKGLSVNDEEKIVKIKEKQEETERVLSEIIDGIPENSGQKSTVDYFLKWLDQEMKVPDDTVTTASELSHMGEMLEQVYLQNHLVAVTEKKASVLGYAKIFSELCRRAGMDSHVVMGHWNGKWSQDEQYVLCAVKIGDQTVYVDASGAKGSSLAGHRYLSEKEAKNRLTFADCFQYD</sequence>
<evidence type="ECO:0000313" key="4">
    <source>
        <dbReference type="Proteomes" id="UP000702954"/>
    </source>
</evidence>
<evidence type="ECO:0000313" key="2">
    <source>
        <dbReference type="EMBL" id="TCS70323.1"/>
    </source>
</evidence>
<organism evidence="2 3">
    <name type="scientific">Faecalimonas umbilicata</name>
    <dbReference type="NCBI Taxonomy" id="1912855"/>
    <lineage>
        <taxon>Bacteria</taxon>
        <taxon>Bacillati</taxon>
        <taxon>Bacillota</taxon>
        <taxon>Clostridia</taxon>
        <taxon>Lachnospirales</taxon>
        <taxon>Lachnospiraceae</taxon>
        <taxon>Faecalimonas</taxon>
    </lineage>
</organism>
<comment type="caution">
    <text evidence="2">The sequence shown here is derived from an EMBL/GenBank/DDBJ whole genome shotgun (WGS) entry which is preliminary data.</text>
</comment>
<dbReference type="EMBL" id="SLZV01000001">
    <property type="protein sequence ID" value="TCS70323.1"/>
    <property type="molecule type" value="Genomic_DNA"/>
</dbReference>